<gene>
    <name evidence="7" type="ORF">F1189_19160</name>
</gene>
<evidence type="ECO:0000259" key="6">
    <source>
        <dbReference type="Pfam" id="PF06305"/>
    </source>
</evidence>
<sequence length="100" mass="10859">MLRILIAFPFLLILIVFALSNPGPATLKFWPTDYTLTAPLSFAILVGMGGAFLLGAFSTWLPAVFARGRARRAERTAQQLRTQVAELKKAKAPTTAVAAR</sequence>
<dbReference type="RefSeq" id="WP_150042478.1">
    <property type="nucleotide sequence ID" value="NZ_OW485601.1"/>
</dbReference>
<keyword evidence="1" id="KW-1003">Cell membrane</keyword>
<organism evidence="7 8">
    <name type="scientific">Rhodovastum atsumiense</name>
    <dbReference type="NCBI Taxonomy" id="504468"/>
    <lineage>
        <taxon>Bacteria</taxon>
        <taxon>Pseudomonadati</taxon>
        <taxon>Pseudomonadota</taxon>
        <taxon>Alphaproteobacteria</taxon>
        <taxon>Acetobacterales</taxon>
        <taxon>Acetobacteraceae</taxon>
        <taxon>Rhodovastum</taxon>
    </lineage>
</organism>
<evidence type="ECO:0000256" key="4">
    <source>
        <dbReference type="ARBA" id="ARBA00023136"/>
    </source>
</evidence>
<name>A0A5M6IQC7_9PROT</name>
<dbReference type="Pfam" id="PF06305">
    <property type="entry name" value="LapA_dom"/>
    <property type="match status" value="1"/>
</dbReference>
<accession>A0A5M6IQC7</accession>
<dbReference type="InterPro" id="IPR010445">
    <property type="entry name" value="LapA_dom"/>
</dbReference>
<proteinExistence type="predicted"/>
<feature type="transmembrane region" description="Helical" evidence="5">
    <location>
        <begin position="42"/>
        <end position="65"/>
    </location>
</feature>
<evidence type="ECO:0000256" key="2">
    <source>
        <dbReference type="ARBA" id="ARBA00022692"/>
    </source>
</evidence>
<evidence type="ECO:0000256" key="5">
    <source>
        <dbReference type="SAM" id="Phobius"/>
    </source>
</evidence>
<dbReference type="EMBL" id="VWPK01000032">
    <property type="protein sequence ID" value="KAA5610473.1"/>
    <property type="molecule type" value="Genomic_DNA"/>
</dbReference>
<dbReference type="AlphaFoldDB" id="A0A5M6IQC7"/>
<reference evidence="7 8" key="1">
    <citation type="submission" date="2019-09" db="EMBL/GenBank/DDBJ databases">
        <title>Genome sequence of Rhodovastum atsumiense, a diverse member of the Acetobacteraceae family of non-sulfur purple photosynthetic bacteria.</title>
        <authorList>
            <person name="Meyer T."/>
            <person name="Kyndt J."/>
        </authorList>
    </citation>
    <scope>NUCLEOTIDE SEQUENCE [LARGE SCALE GENOMIC DNA]</scope>
    <source>
        <strain evidence="7 8">DSM 21279</strain>
    </source>
</reference>
<dbReference type="GO" id="GO:0005886">
    <property type="term" value="C:plasma membrane"/>
    <property type="evidence" value="ECO:0007669"/>
    <property type="project" value="InterPro"/>
</dbReference>
<keyword evidence="3 5" id="KW-1133">Transmembrane helix</keyword>
<keyword evidence="4 5" id="KW-0472">Membrane</keyword>
<dbReference type="Proteomes" id="UP000325255">
    <property type="component" value="Unassembled WGS sequence"/>
</dbReference>
<comment type="caution">
    <text evidence="7">The sequence shown here is derived from an EMBL/GenBank/DDBJ whole genome shotgun (WGS) entry which is preliminary data.</text>
</comment>
<keyword evidence="8" id="KW-1185">Reference proteome</keyword>
<keyword evidence="2 5" id="KW-0812">Transmembrane</keyword>
<evidence type="ECO:0000256" key="1">
    <source>
        <dbReference type="ARBA" id="ARBA00022475"/>
    </source>
</evidence>
<dbReference type="OrthoDB" id="7279983at2"/>
<evidence type="ECO:0000313" key="7">
    <source>
        <dbReference type="EMBL" id="KAA5610473.1"/>
    </source>
</evidence>
<evidence type="ECO:0000256" key="3">
    <source>
        <dbReference type="ARBA" id="ARBA00022989"/>
    </source>
</evidence>
<evidence type="ECO:0000313" key="8">
    <source>
        <dbReference type="Proteomes" id="UP000325255"/>
    </source>
</evidence>
<feature type="domain" description="Lipopolysaccharide assembly protein A" evidence="6">
    <location>
        <begin position="21"/>
        <end position="88"/>
    </location>
</feature>
<protein>
    <submittedName>
        <fullName evidence="7">DUF1049 domain-containing protein</fullName>
    </submittedName>
</protein>